<name>A0A940DQP0_9BACT</name>
<dbReference type="PANTHER" id="PTHR33516">
    <property type="entry name" value="LEXA REPRESSOR"/>
    <property type="match status" value="1"/>
</dbReference>
<evidence type="ECO:0000313" key="3">
    <source>
        <dbReference type="Proteomes" id="UP000725002"/>
    </source>
</evidence>
<dbReference type="SUPFAM" id="SSF51306">
    <property type="entry name" value="LexA/Signal peptidase"/>
    <property type="match status" value="1"/>
</dbReference>
<evidence type="ECO:0000313" key="2">
    <source>
        <dbReference type="EMBL" id="MBO8483224.1"/>
    </source>
</evidence>
<accession>A0A940DQP0</accession>
<gene>
    <name evidence="2" type="ORF">IAB75_03810</name>
</gene>
<dbReference type="InterPro" id="IPR050077">
    <property type="entry name" value="LexA_repressor"/>
</dbReference>
<dbReference type="Pfam" id="PF00717">
    <property type="entry name" value="Peptidase_S24"/>
    <property type="match status" value="1"/>
</dbReference>
<dbReference type="InterPro" id="IPR039418">
    <property type="entry name" value="LexA-like"/>
</dbReference>
<proteinExistence type="predicted"/>
<dbReference type="Proteomes" id="UP000725002">
    <property type="component" value="Unassembled WGS sequence"/>
</dbReference>
<protein>
    <submittedName>
        <fullName evidence="2">Peptidase S24</fullName>
    </submittedName>
</protein>
<dbReference type="CDD" id="cd06529">
    <property type="entry name" value="S24_LexA-like"/>
    <property type="match status" value="1"/>
</dbReference>
<organism evidence="2 3">
    <name type="scientific">Candidatus Cryptobacteroides avicola</name>
    <dbReference type="NCBI Taxonomy" id="2840757"/>
    <lineage>
        <taxon>Bacteria</taxon>
        <taxon>Pseudomonadati</taxon>
        <taxon>Bacteroidota</taxon>
        <taxon>Bacteroidia</taxon>
        <taxon>Bacteroidales</taxon>
        <taxon>Candidatus Cryptobacteroides</taxon>
    </lineage>
</organism>
<dbReference type="AlphaFoldDB" id="A0A940DQP0"/>
<dbReference type="InterPro" id="IPR015927">
    <property type="entry name" value="Peptidase_S24_S26A/B/C"/>
</dbReference>
<evidence type="ECO:0000259" key="1">
    <source>
        <dbReference type="Pfam" id="PF00717"/>
    </source>
</evidence>
<feature type="domain" description="Peptidase S24/S26A/S26B/S26C" evidence="1">
    <location>
        <begin position="25"/>
        <end position="101"/>
    </location>
</feature>
<sequence>MMKKIYLWVMEDDKKEFAGTGLHPGFPSPAQDYMNPCIDLNKELVRHPAATFYGRVVSESMADAGVNEGDILVIDRSIEPSDGDLAVCFVDGEFSLRRIDSAQQDFSSFSVWGVVTYTIKKLYRK</sequence>
<dbReference type="InterPro" id="IPR036286">
    <property type="entry name" value="LexA/Signal_pep-like_sf"/>
</dbReference>
<dbReference type="Gene3D" id="2.10.109.10">
    <property type="entry name" value="Umud Fragment, subunit A"/>
    <property type="match status" value="1"/>
</dbReference>
<reference evidence="2" key="1">
    <citation type="submission" date="2020-10" db="EMBL/GenBank/DDBJ databases">
        <authorList>
            <person name="Gilroy R."/>
        </authorList>
    </citation>
    <scope>NUCLEOTIDE SEQUENCE</scope>
    <source>
        <strain evidence="2">G3-8215</strain>
    </source>
</reference>
<dbReference type="EMBL" id="JADILV010000024">
    <property type="protein sequence ID" value="MBO8483224.1"/>
    <property type="molecule type" value="Genomic_DNA"/>
</dbReference>
<dbReference type="PANTHER" id="PTHR33516:SF2">
    <property type="entry name" value="LEXA REPRESSOR-RELATED"/>
    <property type="match status" value="1"/>
</dbReference>
<comment type="caution">
    <text evidence="2">The sequence shown here is derived from an EMBL/GenBank/DDBJ whole genome shotgun (WGS) entry which is preliminary data.</text>
</comment>
<reference evidence="2" key="2">
    <citation type="journal article" date="2021" name="PeerJ">
        <title>Extensive microbial diversity within the chicken gut microbiome revealed by metagenomics and culture.</title>
        <authorList>
            <person name="Gilroy R."/>
            <person name="Ravi A."/>
            <person name="Getino M."/>
            <person name="Pursley I."/>
            <person name="Horton D.L."/>
            <person name="Alikhan N.F."/>
            <person name="Baker D."/>
            <person name="Gharbi K."/>
            <person name="Hall N."/>
            <person name="Watson M."/>
            <person name="Adriaenssens E.M."/>
            <person name="Foster-Nyarko E."/>
            <person name="Jarju S."/>
            <person name="Secka A."/>
            <person name="Antonio M."/>
            <person name="Oren A."/>
            <person name="Chaudhuri R.R."/>
            <person name="La Ragione R."/>
            <person name="Hildebrand F."/>
            <person name="Pallen M.J."/>
        </authorList>
    </citation>
    <scope>NUCLEOTIDE SEQUENCE</scope>
    <source>
        <strain evidence="2">G3-8215</strain>
    </source>
</reference>